<evidence type="ECO:0000313" key="3">
    <source>
        <dbReference type="Proteomes" id="UP000238392"/>
    </source>
</evidence>
<dbReference type="RefSeq" id="WP_106267590.1">
    <property type="nucleotide sequence ID" value="NZ_PVTQ01000016.1"/>
</dbReference>
<dbReference type="Gene3D" id="2.30.30.40">
    <property type="entry name" value="SH3 Domains"/>
    <property type="match status" value="1"/>
</dbReference>
<sequence>MRKRISTQVEAKKSAGTYLIFQLAGQHMSVPVDRVREILDAREIQPLPQAPKYIMGFIDLRGDSIMVIDLRTLLSEAARADDLDTRIIVLMVNSGDKEQILALRTDKVLEVASFDNDRIEPIETGTILNWDRRIVSGLARREGQYISVLDLDRMMSTEVVASLKAAHKQLDANEAVDA</sequence>
<dbReference type="GO" id="GO:0006935">
    <property type="term" value="P:chemotaxis"/>
    <property type="evidence" value="ECO:0007669"/>
    <property type="project" value="InterPro"/>
</dbReference>
<reference evidence="2 3" key="1">
    <citation type="submission" date="2018-03" db="EMBL/GenBank/DDBJ databases">
        <title>Genomic Encyclopedia of Archaeal and Bacterial Type Strains, Phase II (KMG-II): from individual species to whole genera.</title>
        <authorList>
            <person name="Goeker M."/>
        </authorList>
    </citation>
    <scope>NUCLEOTIDE SEQUENCE [LARGE SCALE GENOMIC DNA]</scope>
    <source>
        <strain evidence="2 3">DSM 100212</strain>
    </source>
</reference>
<dbReference type="Gene3D" id="2.40.50.180">
    <property type="entry name" value="CheA-289, Domain 4"/>
    <property type="match status" value="1"/>
</dbReference>
<evidence type="ECO:0000313" key="2">
    <source>
        <dbReference type="EMBL" id="PRY85377.1"/>
    </source>
</evidence>
<dbReference type="GO" id="GO:0005829">
    <property type="term" value="C:cytosol"/>
    <property type="evidence" value="ECO:0007669"/>
    <property type="project" value="TreeGrafter"/>
</dbReference>
<dbReference type="Pfam" id="PF01584">
    <property type="entry name" value="CheW"/>
    <property type="match status" value="1"/>
</dbReference>
<dbReference type="GO" id="GO:0007165">
    <property type="term" value="P:signal transduction"/>
    <property type="evidence" value="ECO:0007669"/>
    <property type="project" value="InterPro"/>
</dbReference>
<keyword evidence="3" id="KW-1185">Reference proteome</keyword>
<organism evidence="2 3">
    <name type="scientific">Donghicola tyrosinivorans</name>
    <dbReference type="NCBI Taxonomy" id="1652492"/>
    <lineage>
        <taxon>Bacteria</taxon>
        <taxon>Pseudomonadati</taxon>
        <taxon>Pseudomonadota</taxon>
        <taxon>Alphaproteobacteria</taxon>
        <taxon>Rhodobacterales</taxon>
        <taxon>Roseobacteraceae</taxon>
        <taxon>Donghicola</taxon>
    </lineage>
</organism>
<dbReference type="AlphaFoldDB" id="A0A2T0WF89"/>
<dbReference type="InterPro" id="IPR036061">
    <property type="entry name" value="CheW-like_dom_sf"/>
</dbReference>
<dbReference type="InterPro" id="IPR002545">
    <property type="entry name" value="CheW-lke_dom"/>
</dbReference>
<dbReference type="PANTHER" id="PTHR22617">
    <property type="entry name" value="CHEMOTAXIS SENSOR HISTIDINE KINASE-RELATED"/>
    <property type="match status" value="1"/>
</dbReference>
<dbReference type="SMART" id="SM00260">
    <property type="entry name" value="CheW"/>
    <property type="match status" value="1"/>
</dbReference>
<dbReference type="SUPFAM" id="SSF50341">
    <property type="entry name" value="CheW-like"/>
    <property type="match status" value="1"/>
</dbReference>
<dbReference type="EMBL" id="PVTQ01000016">
    <property type="protein sequence ID" value="PRY85377.1"/>
    <property type="molecule type" value="Genomic_DNA"/>
</dbReference>
<comment type="caution">
    <text evidence="2">The sequence shown here is derived from an EMBL/GenBank/DDBJ whole genome shotgun (WGS) entry which is preliminary data.</text>
</comment>
<dbReference type="PANTHER" id="PTHR22617:SF23">
    <property type="entry name" value="CHEMOTAXIS PROTEIN CHEW"/>
    <property type="match status" value="1"/>
</dbReference>
<protein>
    <submittedName>
        <fullName evidence="2">Purine-binding chemotaxis protein CheW</fullName>
    </submittedName>
</protein>
<dbReference type="OrthoDB" id="3291462at2"/>
<feature type="domain" description="CheW-like" evidence="1">
    <location>
        <begin position="15"/>
        <end position="160"/>
    </location>
</feature>
<gene>
    <name evidence="2" type="ORF">CLV74_11631</name>
</gene>
<proteinExistence type="predicted"/>
<name>A0A2T0WF89_9RHOB</name>
<dbReference type="Proteomes" id="UP000238392">
    <property type="component" value="Unassembled WGS sequence"/>
</dbReference>
<dbReference type="PROSITE" id="PS50851">
    <property type="entry name" value="CHEW"/>
    <property type="match status" value="1"/>
</dbReference>
<evidence type="ECO:0000259" key="1">
    <source>
        <dbReference type="PROSITE" id="PS50851"/>
    </source>
</evidence>
<dbReference type="InterPro" id="IPR039315">
    <property type="entry name" value="CheW"/>
</dbReference>
<accession>A0A2T0WF89</accession>